<dbReference type="AlphaFoldDB" id="A0A8S1F988"/>
<evidence type="ECO:0000256" key="1">
    <source>
        <dbReference type="SAM" id="MobiDB-lite"/>
    </source>
</evidence>
<evidence type="ECO:0000313" key="2">
    <source>
        <dbReference type="EMBL" id="CAB3410324.1"/>
    </source>
</evidence>
<comment type="caution">
    <text evidence="2">The sequence shown here is derived from an EMBL/GenBank/DDBJ whole genome shotgun (WGS) entry which is preliminary data.</text>
</comment>
<dbReference type="EMBL" id="CADEPM010000010">
    <property type="protein sequence ID" value="CAB3410324.1"/>
    <property type="molecule type" value="Genomic_DNA"/>
</dbReference>
<name>A0A8S1F988_9PELO</name>
<organism evidence="2 3">
    <name type="scientific">Caenorhabditis bovis</name>
    <dbReference type="NCBI Taxonomy" id="2654633"/>
    <lineage>
        <taxon>Eukaryota</taxon>
        <taxon>Metazoa</taxon>
        <taxon>Ecdysozoa</taxon>
        <taxon>Nematoda</taxon>
        <taxon>Chromadorea</taxon>
        <taxon>Rhabditida</taxon>
        <taxon>Rhabditina</taxon>
        <taxon>Rhabditomorpha</taxon>
        <taxon>Rhabditoidea</taxon>
        <taxon>Rhabditidae</taxon>
        <taxon>Peloderinae</taxon>
        <taxon>Caenorhabditis</taxon>
    </lineage>
</organism>
<protein>
    <submittedName>
        <fullName evidence="2">Uncharacterized protein</fullName>
    </submittedName>
</protein>
<feature type="region of interest" description="Disordered" evidence="1">
    <location>
        <begin position="104"/>
        <end position="155"/>
    </location>
</feature>
<keyword evidence="3" id="KW-1185">Reference proteome</keyword>
<gene>
    <name evidence="2" type="ORF">CBOVIS_LOCUS11866</name>
</gene>
<feature type="compositionally biased region" description="Basic residues" evidence="1">
    <location>
        <begin position="143"/>
        <end position="155"/>
    </location>
</feature>
<dbReference type="Proteomes" id="UP000494206">
    <property type="component" value="Unassembled WGS sequence"/>
</dbReference>
<proteinExistence type="predicted"/>
<evidence type="ECO:0000313" key="3">
    <source>
        <dbReference type="Proteomes" id="UP000494206"/>
    </source>
</evidence>
<accession>A0A8S1F988</accession>
<feature type="compositionally biased region" description="Low complexity" evidence="1">
    <location>
        <begin position="117"/>
        <end position="130"/>
    </location>
</feature>
<reference evidence="2 3" key="1">
    <citation type="submission" date="2020-04" db="EMBL/GenBank/DDBJ databases">
        <authorList>
            <person name="Laetsch R D."/>
            <person name="Stevens L."/>
            <person name="Kumar S."/>
            <person name="Blaxter L. M."/>
        </authorList>
    </citation>
    <scope>NUCLEOTIDE SEQUENCE [LARGE SCALE GENOMIC DNA]</scope>
</reference>
<sequence>MATRRYRVVKADNVEDLEAELEHAIALMIRVKNRLEWINGPVKMSKKTINSSINNVLSMKIKSFYHINYNLNLPEDEILLEASRQPVPRCLAYLAYPDIESPSTSSGNLLLPPGTISSNSHSNRSSKNQNTGNKSPNENAGMRNRRNLKKRLAIQ</sequence>